<dbReference type="Proteomes" id="UP000030661">
    <property type="component" value="Unassembled WGS sequence"/>
</dbReference>
<dbReference type="AlphaFoldDB" id="A0A081BZT0"/>
<dbReference type="eggNOG" id="COG2345">
    <property type="taxonomic scope" value="Bacteria"/>
</dbReference>
<dbReference type="HOGENOM" id="CLU_136139_0_0_0"/>
<evidence type="ECO:0000313" key="1">
    <source>
        <dbReference type="EMBL" id="GAK57835.1"/>
    </source>
</evidence>
<dbReference type="Pfam" id="PF14196">
    <property type="entry name" value="ATC_hydrolase"/>
    <property type="match status" value="1"/>
</dbReference>
<protein>
    <submittedName>
        <fullName evidence="1">Succinate dehydrogenase/fumarate reductase Fe-S protein subunit-like protein</fullName>
    </submittedName>
</protein>
<dbReference type="STRING" id="1499967.U27_04802"/>
<sequence>MDTKKEHVNLLARREIEARMAVPLIEAFAREIGKELAIEIASQVIQSLAKQSGQQLAEQVGGNSLADLSKGIALWQQGDAMSIELLEQSETTLAFHVVKCRYAEMYRESGLQDYGMLLSCNRDFAMIQGFNPDITLFRTQTIMEGKPCCDFRYTLQRS</sequence>
<organism evidence="1">
    <name type="scientific">Vecturithrix granuli</name>
    <dbReference type="NCBI Taxonomy" id="1499967"/>
    <lineage>
        <taxon>Bacteria</taxon>
        <taxon>Candidatus Moduliflexota</taxon>
        <taxon>Candidatus Vecturitrichia</taxon>
        <taxon>Candidatus Vecturitrichales</taxon>
        <taxon>Candidatus Vecturitrichaceae</taxon>
        <taxon>Candidatus Vecturithrix</taxon>
    </lineage>
</organism>
<gene>
    <name evidence="1" type="ORF">U27_04802</name>
</gene>
<reference evidence="1" key="1">
    <citation type="journal article" date="2015" name="PeerJ">
        <title>First genomic representation of candidate bacterial phylum KSB3 points to enhanced environmental sensing as a trigger of wastewater bulking.</title>
        <authorList>
            <person name="Sekiguchi Y."/>
            <person name="Ohashi A."/>
            <person name="Parks D.H."/>
            <person name="Yamauchi T."/>
            <person name="Tyson G.W."/>
            <person name="Hugenholtz P."/>
        </authorList>
    </citation>
    <scope>NUCLEOTIDE SEQUENCE [LARGE SCALE GENOMIC DNA]</scope>
</reference>
<name>A0A081BZT0_VECG1</name>
<accession>A0A081BZT0</accession>
<proteinExistence type="predicted"/>
<dbReference type="EMBL" id="DF820466">
    <property type="protein sequence ID" value="GAK57835.1"/>
    <property type="molecule type" value="Genomic_DNA"/>
</dbReference>
<keyword evidence="2" id="KW-1185">Reference proteome</keyword>
<dbReference type="InterPro" id="IPR026002">
    <property type="entry name" value="ATC_hydrolase-like"/>
</dbReference>
<evidence type="ECO:0000313" key="2">
    <source>
        <dbReference type="Proteomes" id="UP000030661"/>
    </source>
</evidence>